<organism evidence="2 3">
    <name type="scientific">Lysinibacillus sphaericus (strain C3-41)</name>
    <dbReference type="NCBI Taxonomy" id="444177"/>
    <lineage>
        <taxon>Bacteria</taxon>
        <taxon>Bacillati</taxon>
        <taxon>Bacillota</taxon>
        <taxon>Bacilli</taxon>
        <taxon>Bacillales</taxon>
        <taxon>Bacillaceae</taxon>
        <taxon>Lysinibacillus</taxon>
    </lineage>
</organism>
<feature type="chain" id="PRO_5002765236" evidence="1">
    <location>
        <begin position="42"/>
        <end position="562"/>
    </location>
</feature>
<evidence type="ECO:0000313" key="3">
    <source>
        <dbReference type="Proteomes" id="UP000002164"/>
    </source>
</evidence>
<proteinExistence type="predicted"/>
<reference evidence="2 3" key="1">
    <citation type="journal article" date="2008" name="J. Bacteriol.">
        <title>Complete genome sequence of the mosquitocidal bacterium Bacillus sphaericus C3-41 and comparison with those of closely related Bacillus species.</title>
        <authorList>
            <person name="Hu X."/>
            <person name="Fan W."/>
            <person name="Han B."/>
            <person name="Liu H."/>
            <person name="Zheng D."/>
            <person name="Li Q."/>
            <person name="Dong W."/>
            <person name="Yan J."/>
            <person name="Gao M."/>
            <person name="Berry C."/>
            <person name="Yuan Z."/>
        </authorList>
    </citation>
    <scope>NUCLEOTIDE SEQUENCE [LARGE SCALE GENOMIC DNA]</scope>
    <source>
        <strain evidence="2 3">C3-41</strain>
    </source>
</reference>
<dbReference type="EMBL" id="CP000817">
    <property type="protein sequence ID" value="ACA38332.1"/>
    <property type="molecule type" value="Genomic_DNA"/>
</dbReference>
<protein>
    <submittedName>
        <fullName evidence="2">S-layer protein sap</fullName>
    </submittedName>
</protein>
<evidence type="ECO:0000313" key="2">
    <source>
        <dbReference type="EMBL" id="ACA38332.1"/>
    </source>
</evidence>
<dbReference type="Proteomes" id="UP000002164">
    <property type="component" value="Chromosome"/>
</dbReference>
<feature type="signal peptide" evidence="1">
    <location>
        <begin position="1"/>
        <end position="41"/>
    </location>
</feature>
<sequence>MVYYLVDKMIGVTCMTNKALSTLIATAITATLVLPVSTAQASFSLNQSNLYETQVQVAATKKMVGNAVTIKNITNDTVITSNGTFRIHKDLKPLFDHSNKTALTNALATIVVKNKQIIDVTSLTLNKAGTSKKSVYFDGGHTHISGDFTVNADYVNIQDVTVDGQLIITNRVKKAITLDDVSVSDTITLKPLIIKKNDWLYVTLRDMKSSTINLARTKVNISSDQALSKIDIIGKVPTFELKANVEKLTINVEENFNLFGEGKIEQIIVKDGTKVALNSGHQVGKVQVDNKKVSVTLPAIDKKELTTLLASPPYVQVSINGYDILTTDKWTTQVDRNIFDSAVTSARAIANNNSASQEQVKNAISQYRNALAVYQNAQKSGTKYGYGYNYGDKATLQSLINSIQYVTVSWGSDVYHNNPWTTQAERNAIDSAVSAAQAVVNNYYATQTDIASAINNLNNAIWTYKNAYKYNNNYYYGNKYNLQTLVNQAKSIYVTVSEDGADLSSNTNWTTYMEWYIFDSAVSYAETFLSNNYFSDYEVTYVINYLNNAISTYKGQYKKGKD</sequence>
<name>B1HY71_LYSSC</name>
<dbReference type="HOGENOM" id="CLU_491593_0_0_9"/>
<gene>
    <name evidence="2" type="ordered locus">Bsph_0712</name>
</gene>
<dbReference type="EnsemblBacteria" id="ACA38332">
    <property type="protein sequence ID" value="ACA38332"/>
    <property type="gene ID" value="Bsph_0712"/>
</dbReference>
<dbReference type="KEGG" id="lsp:Bsph_0712"/>
<keyword evidence="1" id="KW-0732">Signal</keyword>
<accession>B1HY71</accession>
<dbReference type="AlphaFoldDB" id="B1HY71"/>
<evidence type="ECO:0000256" key="1">
    <source>
        <dbReference type="SAM" id="SignalP"/>
    </source>
</evidence>
<dbReference type="Gene3D" id="1.20.1270.90">
    <property type="entry name" value="AF1782-like"/>
    <property type="match status" value="2"/>
</dbReference>